<accession>A0AAD5LSL0</accession>
<feature type="region of interest" description="Disordered" evidence="2">
    <location>
        <begin position="362"/>
        <end position="456"/>
    </location>
</feature>
<dbReference type="PANTHER" id="PTHR48125:SF12">
    <property type="entry name" value="AT HOOK TRANSCRIPTION FACTOR FAMILY-RELATED"/>
    <property type="match status" value="1"/>
</dbReference>
<evidence type="ECO:0000313" key="3">
    <source>
        <dbReference type="EMBL" id="KAJ0391492.1"/>
    </source>
</evidence>
<name>A0AAD5LSL0_PYTIN</name>
<keyword evidence="4" id="KW-1185">Reference proteome</keyword>
<gene>
    <name evidence="3" type="ORF">P43SY_011560</name>
</gene>
<feature type="coiled-coil region" evidence="1">
    <location>
        <begin position="91"/>
        <end position="161"/>
    </location>
</feature>
<sequence length="780" mass="84399">MSSPAAYLRQLEVRRLLRDLQAALDHLSLELHRRASRSSLPDAFGATEAASFVGLLESLGRSLAGGAPVPAVARAAVPQVAATDDSAARELVTLRARVATLTTERDRLTAEVKHASSRARVRDTRPSDALRARLDDAEAEIVRLNDRVTTLQSALAEFERLGTAATLAGIVRRYDVYRRLGDPIELEAFVESAQAESAMLRAVVRELTVEIGWYEDLLGPMVLSLSRQEALRMVSAIVGVIPDDIARSPPTTAAALERLEMALVDRDAERDSEAHPSLDDVAALRRHIDRACQASGLAEIRDRAQRRSLISAARAAAASRGSSVARAVLRADLQYQIPGEDQQPATSVAPVAQCQRPATSTAAAASSVGRPKRLASPAVSSRSSKVARKSSTRSAATAASARPPAGDDHEVKSPPTDTKRPATSTADVEVVDLSQDPSSDAASPALAGRSRGQRTTRDELMALQSGSTSWDALWPQEEPTMRYWPLGADQAAADTFRLLPWYSGYLPRNLEQNAPNNMAKTEALAAGGRLYSAAELGSFYANEPWQCLRHPPEPISFDATDPRFKPLHLATLTFYRQHARALWDRMHFFLPAEGSGRSELLAQRRRRNSSMSAALKQHYRFLMDFVRDNSSFVDADLFLDPFFFRPPPIGVLLAFGRQDESVDDCVKRLDRNEPFRVFYARSGGGSRHPVSACYGRVFGKFISAPPPVTVGPHLDAPSPSPPRLTPVSPPGSPTSAVLDALRQRQSTGSPDADPSADDADEPCVDSVPLGAQADDSVAPS</sequence>
<feature type="compositionally biased region" description="Acidic residues" evidence="2">
    <location>
        <begin position="754"/>
        <end position="763"/>
    </location>
</feature>
<dbReference type="Proteomes" id="UP001209570">
    <property type="component" value="Unassembled WGS sequence"/>
</dbReference>
<proteinExistence type="predicted"/>
<dbReference type="EMBL" id="JAKCXM010001006">
    <property type="protein sequence ID" value="KAJ0391492.1"/>
    <property type="molecule type" value="Genomic_DNA"/>
</dbReference>
<comment type="caution">
    <text evidence="3">The sequence shown here is derived from an EMBL/GenBank/DDBJ whole genome shotgun (WGS) entry which is preliminary data.</text>
</comment>
<feature type="compositionally biased region" description="Low complexity" evidence="2">
    <location>
        <begin position="432"/>
        <end position="447"/>
    </location>
</feature>
<feature type="compositionally biased region" description="Pro residues" evidence="2">
    <location>
        <begin position="718"/>
        <end position="732"/>
    </location>
</feature>
<evidence type="ECO:0000313" key="4">
    <source>
        <dbReference type="Proteomes" id="UP001209570"/>
    </source>
</evidence>
<organism evidence="3 4">
    <name type="scientific">Pythium insidiosum</name>
    <name type="common">Pythiosis disease agent</name>
    <dbReference type="NCBI Taxonomy" id="114742"/>
    <lineage>
        <taxon>Eukaryota</taxon>
        <taxon>Sar</taxon>
        <taxon>Stramenopiles</taxon>
        <taxon>Oomycota</taxon>
        <taxon>Peronosporomycetes</taxon>
        <taxon>Pythiales</taxon>
        <taxon>Pythiaceae</taxon>
        <taxon>Pythium</taxon>
    </lineage>
</organism>
<protein>
    <submittedName>
        <fullName evidence="3">Uncharacterized protein</fullName>
    </submittedName>
</protein>
<evidence type="ECO:0000256" key="2">
    <source>
        <dbReference type="SAM" id="MobiDB-lite"/>
    </source>
</evidence>
<reference evidence="3" key="1">
    <citation type="submission" date="2021-12" db="EMBL/GenBank/DDBJ databases">
        <title>Prjna785345.</title>
        <authorList>
            <person name="Rujirawat T."/>
            <person name="Krajaejun T."/>
        </authorList>
    </citation>
    <scope>NUCLEOTIDE SEQUENCE</scope>
    <source>
        <strain evidence="3">Pi057C3</strain>
    </source>
</reference>
<dbReference type="AlphaFoldDB" id="A0AAD5LSL0"/>
<keyword evidence="1" id="KW-0175">Coiled coil</keyword>
<feature type="compositionally biased region" description="Low complexity" evidence="2">
    <location>
        <begin position="392"/>
        <end position="404"/>
    </location>
</feature>
<feature type="region of interest" description="Disordered" evidence="2">
    <location>
        <begin position="710"/>
        <end position="780"/>
    </location>
</feature>
<feature type="compositionally biased region" description="Low complexity" evidence="2">
    <location>
        <begin position="375"/>
        <end position="384"/>
    </location>
</feature>
<evidence type="ECO:0000256" key="1">
    <source>
        <dbReference type="SAM" id="Coils"/>
    </source>
</evidence>
<dbReference type="PANTHER" id="PTHR48125">
    <property type="entry name" value="LP07818P1"/>
    <property type="match status" value="1"/>
</dbReference>
<feature type="compositionally biased region" description="Basic and acidic residues" evidence="2">
    <location>
        <begin position="405"/>
        <end position="420"/>
    </location>
</feature>